<feature type="transmembrane region" description="Helical" evidence="1">
    <location>
        <begin position="267"/>
        <end position="290"/>
    </location>
</feature>
<dbReference type="EMBL" id="JAVFWL010000002">
    <property type="protein sequence ID" value="KAK6738960.1"/>
    <property type="molecule type" value="Genomic_DNA"/>
</dbReference>
<keyword evidence="1" id="KW-0472">Membrane</keyword>
<evidence type="ECO:0000313" key="3">
    <source>
        <dbReference type="Proteomes" id="UP001303046"/>
    </source>
</evidence>
<evidence type="ECO:0000313" key="2">
    <source>
        <dbReference type="EMBL" id="KAK6738960.1"/>
    </source>
</evidence>
<keyword evidence="1" id="KW-0812">Transmembrane</keyword>
<protein>
    <recommendedName>
        <fullName evidence="4">Chondroitin proteoglycan 4 domain-containing protein</fullName>
    </recommendedName>
</protein>
<name>A0ABR1CNE4_NECAM</name>
<keyword evidence="1" id="KW-1133">Transmembrane helix</keyword>
<comment type="caution">
    <text evidence="2">The sequence shown here is derived from an EMBL/GenBank/DDBJ whole genome shotgun (WGS) entry which is preliminary data.</text>
</comment>
<dbReference type="Proteomes" id="UP001303046">
    <property type="component" value="Unassembled WGS sequence"/>
</dbReference>
<accession>A0ABR1CNE4</accession>
<sequence length="291" mass="33017">MHLAGNPDCSATLLPRHAGAKPTTIVNCGVCSNNEEDVVTSVRIPCDMCLLLIVLAVIVGSCAEIRVNFCVLRCKDNHMREMDNEWSTDFTLPLLNLLRTTGNETAAYLKAKLICESNAALELCLNRCNKSQESAILLAGIKSWQDACAHLEEVRAQFPCWRENGHELSQSCRVQTINLKESMHLFARNQSQQNIQNICSDYDKFSTCFTQEHGKLCGYRSEVITGRMFHNNREAMFNMLKIRWSTLPSQCGYSHLRRDTYSNEKYAFFRSSATVSRFFSYFLLSLSIVLP</sequence>
<feature type="transmembrane region" description="Helical" evidence="1">
    <location>
        <begin position="50"/>
        <end position="72"/>
    </location>
</feature>
<evidence type="ECO:0008006" key="4">
    <source>
        <dbReference type="Google" id="ProtNLM"/>
    </source>
</evidence>
<proteinExistence type="predicted"/>
<organism evidence="2 3">
    <name type="scientific">Necator americanus</name>
    <name type="common">Human hookworm</name>
    <dbReference type="NCBI Taxonomy" id="51031"/>
    <lineage>
        <taxon>Eukaryota</taxon>
        <taxon>Metazoa</taxon>
        <taxon>Ecdysozoa</taxon>
        <taxon>Nematoda</taxon>
        <taxon>Chromadorea</taxon>
        <taxon>Rhabditida</taxon>
        <taxon>Rhabditina</taxon>
        <taxon>Rhabditomorpha</taxon>
        <taxon>Strongyloidea</taxon>
        <taxon>Ancylostomatidae</taxon>
        <taxon>Bunostominae</taxon>
        <taxon>Necator</taxon>
    </lineage>
</organism>
<keyword evidence="3" id="KW-1185">Reference proteome</keyword>
<evidence type="ECO:0000256" key="1">
    <source>
        <dbReference type="SAM" id="Phobius"/>
    </source>
</evidence>
<reference evidence="2 3" key="1">
    <citation type="submission" date="2023-08" db="EMBL/GenBank/DDBJ databases">
        <title>A Necator americanus chromosomal reference genome.</title>
        <authorList>
            <person name="Ilik V."/>
            <person name="Petrzelkova K.J."/>
            <person name="Pardy F."/>
            <person name="Fuh T."/>
            <person name="Niatou-Singa F.S."/>
            <person name="Gouil Q."/>
            <person name="Baker L."/>
            <person name="Ritchie M.E."/>
            <person name="Jex A.R."/>
            <person name="Gazzola D."/>
            <person name="Li H."/>
            <person name="Toshio Fujiwara R."/>
            <person name="Zhan B."/>
            <person name="Aroian R.V."/>
            <person name="Pafco B."/>
            <person name="Schwarz E.M."/>
        </authorList>
    </citation>
    <scope>NUCLEOTIDE SEQUENCE [LARGE SCALE GENOMIC DNA]</scope>
    <source>
        <strain evidence="2 3">Aroian</strain>
        <tissue evidence="2">Whole animal</tissue>
    </source>
</reference>
<gene>
    <name evidence="2" type="primary">Necator_chrII.g8616</name>
    <name evidence="2" type="ORF">RB195_020821</name>
</gene>